<gene>
    <name evidence="1" type="ORF">HMPREF9151_02223</name>
</gene>
<dbReference type="EMBL" id="AMEP01000142">
    <property type="protein sequence ID" value="EKX97305.1"/>
    <property type="molecule type" value="Genomic_DNA"/>
</dbReference>
<proteinExistence type="predicted"/>
<protein>
    <submittedName>
        <fullName evidence="1">Uncharacterized protein</fullName>
    </submittedName>
</protein>
<comment type="caution">
    <text evidence="1">The sequence shown here is derived from an EMBL/GenBank/DDBJ whole genome shotgun (WGS) entry which is preliminary data.</text>
</comment>
<accession>L1N1T9</accession>
<dbReference type="HOGENOM" id="CLU_2956850_0_0_10"/>
<dbReference type="AlphaFoldDB" id="L1N1T9"/>
<evidence type="ECO:0000313" key="2">
    <source>
        <dbReference type="Proteomes" id="UP000010433"/>
    </source>
</evidence>
<dbReference type="STRING" id="1127699.HMPREF9151_02223"/>
<organism evidence="1 2">
    <name type="scientific">Hoylesella saccharolytica F0055</name>
    <dbReference type="NCBI Taxonomy" id="1127699"/>
    <lineage>
        <taxon>Bacteria</taxon>
        <taxon>Pseudomonadati</taxon>
        <taxon>Bacteroidota</taxon>
        <taxon>Bacteroidia</taxon>
        <taxon>Bacteroidales</taxon>
        <taxon>Prevotellaceae</taxon>
        <taxon>Hoylesella</taxon>
    </lineage>
</organism>
<evidence type="ECO:0000313" key="1">
    <source>
        <dbReference type="EMBL" id="EKX97305.1"/>
    </source>
</evidence>
<reference evidence="1 2" key="1">
    <citation type="submission" date="2012-05" db="EMBL/GenBank/DDBJ databases">
        <authorList>
            <person name="Weinstock G."/>
            <person name="Sodergren E."/>
            <person name="Lobos E.A."/>
            <person name="Fulton L."/>
            <person name="Fulton R."/>
            <person name="Courtney L."/>
            <person name="Fronick C."/>
            <person name="O'Laughlin M."/>
            <person name="Godfrey J."/>
            <person name="Wilson R.M."/>
            <person name="Miner T."/>
            <person name="Farmer C."/>
            <person name="Delehaunty K."/>
            <person name="Cordes M."/>
            <person name="Minx P."/>
            <person name="Tomlinson C."/>
            <person name="Chen J."/>
            <person name="Wollam A."/>
            <person name="Pepin K.H."/>
            <person name="Bhonagiri V."/>
            <person name="Zhang X."/>
            <person name="Suruliraj S."/>
            <person name="Warren W."/>
            <person name="Mitreva M."/>
            <person name="Mardis E.R."/>
            <person name="Wilson R.K."/>
        </authorList>
    </citation>
    <scope>NUCLEOTIDE SEQUENCE [LARGE SCALE GENOMIC DNA]</scope>
    <source>
        <strain evidence="1 2">F0055</strain>
    </source>
</reference>
<dbReference type="Proteomes" id="UP000010433">
    <property type="component" value="Unassembled WGS sequence"/>
</dbReference>
<sequence length="59" mass="6864">MPAFFAVNRTKLLIFYGKYSWAFYFRAMTAFCGSANNLQKYTCTLLGIDGWLCIGMRKY</sequence>
<keyword evidence="2" id="KW-1185">Reference proteome</keyword>
<name>L1N1T9_9BACT</name>